<accession>A0A8T4GIR9</accession>
<organism evidence="2 3">
    <name type="scientific">Halorubrum alkaliphilum</name>
    <dbReference type="NCBI Taxonomy" id="261290"/>
    <lineage>
        <taxon>Archaea</taxon>
        <taxon>Methanobacteriati</taxon>
        <taxon>Methanobacteriota</taxon>
        <taxon>Stenosarchaea group</taxon>
        <taxon>Halobacteria</taxon>
        <taxon>Halobacteriales</taxon>
        <taxon>Haloferacaceae</taxon>
        <taxon>Halorubrum</taxon>
    </lineage>
</organism>
<keyword evidence="3" id="KW-1185">Reference proteome</keyword>
<dbReference type="Proteomes" id="UP000823588">
    <property type="component" value="Unassembled WGS sequence"/>
</dbReference>
<comment type="caution">
    <text evidence="2">The sequence shown here is derived from an EMBL/GenBank/DDBJ whole genome shotgun (WGS) entry which is preliminary data.</text>
</comment>
<protein>
    <submittedName>
        <fullName evidence="2">Uncharacterized protein</fullName>
    </submittedName>
</protein>
<evidence type="ECO:0000313" key="2">
    <source>
        <dbReference type="EMBL" id="MBP1923629.1"/>
    </source>
</evidence>
<dbReference type="AlphaFoldDB" id="A0A8T4GIR9"/>
<dbReference type="RefSeq" id="WP_245202786.1">
    <property type="nucleotide sequence ID" value="NZ_JAGGKQ010000025.1"/>
</dbReference>
<feature type="transmembrane region" description="Helical" evidence="1">
    <location>
        <begin position="12"/>
        <end position="33"/>
    </location>
</feature>
<dbReference type="InterPro" id="IPR055896">
    <property type="entry name" value="DUF7473"/>
</dbReference>
<keyword evidence="1" id="KW-0812">Transmembrane</keyword>
<evidence type="ECO:0000256" key="1">
    <source>
        <dbReference type="SAM" id="Phobius"/>
    </source>
</evidence>
<name>A0A8T4GIR9_9EURY</name>
<keyword evidence="1" id="KW-1133">Transmembrane helix</keyword>
<dbReference type="EMBL" id="JAGGKQ010000025">
    <property type="protein sequence ID" value="MBP1923629.1"/>
    <property type="molecule type" value="Genomic_DNA"/>
</dbReference>
<reference evidence="2" key="1">
    <citation type="submission" date="2021-03" db="EMBL/GenBank/DDBJ databases">
        <title>Genomic Encyclopedia of Type Strains, Phase IV (KMG-IV): sequencing the most valuable type-strain genomes for metagenomic binning, comparative biology and taxonomic classification.</title>
        <authorList>
            <person name="Goeker M."/>
        </authorList>
    </citation>
    <scope>NUCLEOTIDE SEQUENCE</scope>
    <source>
        <strain evidence="2">DSM 23564</strain>
    </source>
</reference>
<feature type="transmembrane region" description="Helical" evidence="1">
    <location>
        <begin position="45"/>
        <end position="73"/>
    </location>
</feature>
<proteinExistence type="predicted"/>
<evidence type="ECO:0000313" key="3">
    <source>
        <dbReference type="Proteomes" id="UP000823588"/>
    </source>
</evidence>
<dbReference type="Pfam" id="PF24285">
    <property type="entry name" value="DUF7473"/>
    <property type="match status" value="1"/>
</dbReference>
<keyword evidence="1" id="KW-0472">Membrane</keyword>
<feature type="transmembrane region" description="Helical" evidence="1">
    <location>
        <begin position="93"/>
        <end position="118"/>
    </location>
</feature>
<sequence>MLVLPAQTVTPAAVLGTTVLFALFLSVTAHLAARNVLGSVDPRRALYVGPLPAVVGVVGGAFSVPAALTVPVALALDAAMFRWSYDEEPLRAIATMTVVHVVITVLLGVVVGGTVFLLSTAPS</sequence>
<gene>
    <name evidence="2" type="ORF">J2751_002674</name>
</gene>